<dbReference type="Proteomes" id="UP001360560">
    <property type="component" value="Unassembled WGS sequence"/>
</dbReference>
<dbReference type="GeneID" id="90075686"/>
<organism evidence="1 2">
    <name type="scientific">Saccharomycopsis crataegensis</name>
    <dbReference type="NCBI Taxonomy" id="43959"/>
    <lineage>
        <taxon>Eukaryota</taxon>
        <taxon>Fungi</taxon>
        <taxon>Dikarya</taxon>
        <taxon>Ascomycota</taxon>
        <taxon>Saccharomycotina</taxon>
        <taxon>Saccharomycetes</taxon>
        <taxon>Saccharomycopsidaceae</taxon>
        <taxon>Saccharomycopsis</taxon>
    </lineage>
</organism>
<name>A0AAV5QT23_9ASCO</name>
<evidence type="ECO:0000313" key="1">
    <source>
        <dbReference type="EMBL" id="GMM37711.1"/>
    </source>
</evidence>
<keyword evidence="2" id="KW-1185">Reference proteome</keyword>
<comment type="caution">
    <text evidence="1">The sequence shown here is derived from an EMBL/GenBank/DDBJ whole genome shotgun (WGS) entry which is preliminary data.</text>
</comment>
<reference evidence="1 2" key="1">
    <citation type="journal article" date="2023" name="Elife">
        <title>Identification of key yeast species and microbe-microbe interactions impacting larval growth of Drosophila in the wild.</title>
        <authorList>
            <person name="Mure A."/>
            <person name="Sugiura Y."/>
            <person name="Maeda R."/>
            <person name="Honda K."/>
            <person name="Sakurai N."/>
            <person name="Takahashi Y."/>
            <person name="Watada M."/>
            <person name="Katoh T."/>
            <person name="Gotoh A."/>
            <person name="Gotoh Y."/>
            <person name="Taniguchi I."/>
            <person name="Nakamura K."/>
            <person name="Hayashi T."/>
            <person name="Katayama T."/>
            <person name="Uemura T."/>
            <person name="Hattori Y."/>
        </authorList>
    </citation>
    <scope>NUCLEOTIDE SEQUENCE [LARGE SCALE GENOMIC DNA]</scope>
    <source>
        <strain evidence="1 2">SC-9</strain>
    </source>
</reference>
<sequence>MSTGLIRFPTDVLISIFRHCELSDLHVFRNALSFNHRVTTAIDTVLYNYIFLVTSSTLGENSQWADECLESQSCIINNITFKTSSYSGAHKFFGLVLLDQLPLLNGYEKYIQHLTVCCLDLSSLNLFGRAHTEALCLGELIANNGNPPKLDNGSCGMKNQQIPIAINPTSLRSSPTLDTSLSAYSHSVYQVGPNCPESLKSMQKFIDSLVRIRKIDIRCPCLRSLVKNIIKSKHKIANESSEFVAPTYTIILQSDVKKEEAMGVI</sequence>
<evidence type="ECO:0008006" key="3">
    <source>
        <dbReference type="Google" id="ProtNLM"/>
    </source>
</evidence>
<dbReference type="RefSeq" id="XP_064854707.1">
    <property type="nucleotide sequence ID" value="XM_064998635.1"/>
</dbReference>
<dbReference type="AlphaFoldDB" id="A0AAV5QT23"/>
<dbReference type="EMBL" id="BTFZ01000012">
    <property type="protein sequence ID" value="GMM37711.1"/>
    <property type="molecule type" value="Genomic_DNA"/>
</dbReference>
<accession>A0AAV5QT23</accession>
<evidence type="ECO:0000313" key="2">
    <source>
        <dbReference type="Proteomes" id="UP001360560"/>
    </source>
</evidence>
<proteinExistence type="predicted"/>
<gene>
    <name evidence="1" type="ORF">DASC09_050360</name>
</gene>
<protein>
    <recommendedName>
        <fullName evidence="3">F-box domain-containing protein</fullName>
    </recommendedName>
</protein>